<proteinExistence type="predicted"/>
<reference evidence="2 3" key="1">
    <citation type="submission" date="2013-01" db="EMBL/GenBank/DDBJ databases">
        <authorList>
            <person name="Hannick L."/>
            <person name="Zafar N."/>
            <person name="Lorenzi H."/>
            <person name="Ali I.A."/>
            <person name="Petri W.P."/>
            <person name="Caler E."/>
        </authorList>
    </citation>
    <scope>NUCLEOTIDE SEQUENCE [LARGE SCALE GENOMIC DNA]</scope>
    <source>
        <strain evidence="3">HM3:IMSS-B</strain>
    </source>
</reference>
<sequence length="97" mass="11316">MSRLKRSPAYHDFNKTNQEESVNEQTLTENSFFLFADRIPSPHMRSDGSPTLETDEKIEQSIEEFGNEEKPINTQLHQEQECNCYTDTSTSVFEFSF</sequence>
<dbReference type="VEuPathDB" id="AmoebaDB:EHI8A_000460"/>
<evidence type="ECO:0000256" key="1">
    <source>
        <dbReference type="SAM" id="MobiDB-lite"/>
    </source>
</evidence>
<organism evidence="2 3">
    <name type="scientific">Entamoeba histolytica HM-1:IMSS-B</name>
    <dbReference type="NCBI Taxonomy" id="885319"/>
    <lineage>
        <taxon>Eukaryota</taxon>
        <taxon>Amoebozoa</taxon>
        <taxon>Evosea</taxon>
        <taxon>Archamoebae</taxon>
        <taxon>Mastigamoebida</taxon>
        <taxon>Entamoebidae</taxon>
        <taxon>Entamoeba</taxon>
    </lineage>
</organism>
<name>M3S114_ENTH1</name>
<accession>M3S114</accession>
<dbReference type="EMBL" id="KB611580">
    <property type="protein sequence ID" value="EMH72459.1"/>
    <property type="molecule type" value="Genomic_DNA"/>
</dbReference>
<dbReference type="AlphaFoldDB" id="M3S114"/>
<protein>
    <submittedName>
        <fullName evidence="2">Uncharacterized protein</fullName>
    </submittedName>
</protein>
<feature type="region of interest" description="Disordered" evidence="1">
    <location>
        <begin position="1"/>
        <end position="25"/>
    </location>
</feature>
<evidence type="ECO:0000313" key="3">
    <source>
        <dbReference type="Proteomes" id="UP000030781"/>
    </source>
</evidence>
<dbReference type="Proteomes" id="UP000030781">
    <property type="component" value="Unassembled WGS sequence"/>
</dbReference>
<evidence type="ECO:0000313" key="2">
    <source>
        <dbReference type="EMBL" id="EMH72459.1"/>
    </source>
</evidence>
<gene>
    <name evidence="2" type="ORF">EHI8A_000460</name>
</gene>